<protein>
    <submittedName>
        <fullName evidence="2">Catalase isozyme 1</fullName>
    </submittedName>
</protein>
<dbReference type="Pfam" id="PF13456">
    <property type="entry name" value="RVT_3"/>
    <property type="match status" value="1"/>
</dbReference>
<dbReference type="GO" id="GO:0004523">
    <property type="term" value="F:RNA-DNA hybrid ribonuclease activity"/>
    <property type="evidence" value="ECO:0007669"/>
    <property type="project" value="InterPro"/>
</dbReference>
<dbReference type="GO" id="GO:0003676">
    <property type="term" value="F:nucleic acid binding"/>
    <property type="evidence" value="ECO:0007669"/>
    <property type="project" value="InterPro"/>
</dbReference>
<dbReference type="InterPro" id="IPR052929">
    <property type="entry name" value="RNase_H-like_EbsB-rel"/>
</dbReference>
<reference evidence="2" key="1">
    <citation type="journal article" date="2023" name="GigaByte">
        <title>Genome assembly of the bearded iris, Iris pallida Lam.</title>
        <authorList>
            <person name="Bruccoleri R.E."/>
            <person name="Oakeley E.J."/>
            <person name="Faust A.M.E."/>
            <person name="Altorfer M."/>
            <person name="Dessus-Babus S."/>
            <person name="Burckhardt D."/>
            <person name="Oertli M."/>
            <person name="Naumann U."/>
            <person name="Petersen F."/>
            <person name="Wong J."/>
        </authorList>
    </citation>
    <scope>NUCLEOTIDE SEQUENCE</scope>
    <source>
        <strain evidence="2">GSM-AAB239-AS_SAM_17_03QT</strain>
    </source>
</reference>
<feature type="domain" description="RNase H type-1" evidence="1">
    <location>
        <begin position="73"/>
        <end position="193"/>
    </location>
</feature>
<proteinExistence type="predicted"/>
<dbReference type="PANTHER" id="PTHR47074">
    <property type="entry name" value="BNAC02G40300D PROTEIN"/>
    <property type="match status" value="1"/>
</dbReference>
<dbReference type="InterPro" id="IPR044730">
    <property type="entry name" value="RNase_H-like_dom_plant"/>
</dbReference>
<dbReference type="Proteomes" id="UP001140949">
    <property type="component" value="Unassembled WGS sequence"/>
</dbReference>
<dbReference type="EMBL" id="JANAVB010018993">
    <property type="protein sequence ID" value="KAJ6829241.1"/>
    <property type="molecule type" value="Genomic_DNA"/>
</dbReference>
<dbReference type="AlphaFoldDB" id="A0AAX6GLY2"/>
<dbReference type="InterPro" id="IPR036397">
    <property type="entry name" value="RNaseH_sf"/>
</dbReference>
<evidence type="ECO:0000313" key="2">
    <source>
        <dbReference type="EMBL" id="KAJ6829241.1"/>
    </source>
</evidence>
<dbReference type="PANTHER" id="PTHR47074:SF11">
    <property type="entry name" value="REVERSE TRANSCRIPTASE-LIKE PROTEIN"/>
    <property type="match status" value="1"/>
</dbReference>
<accession>A0AAX6GLY2</accession>
<keyword evidence="3" id="KW-1185">Reference proteome</keyword>
<sequence length="225" mass="25302">MSFYLLWHIWKARNNLLFNNQAIDGRRIFEEAINMKEKTDAVNRGFPTISQPTASLHSSGCWIPPTGNTLKINFDGAYLEGKMSGCAILRDGHGKFLFALSKSVDGGSPIESEALGIHLSLEICRRQQLQDVIIEGDCKPLIDSINDFDTFPLWRARHFIEDARMAKKSSSNLLFVYINRAANICAHNLATHALLYNVSNLICFYNEIPPCISIHVLQDMDNISS</sequence>
<reference evidence="2" key="2">
    <citation type="submission" date="2023-04" db="EMBL/GenBank/DDBJ databases">
        <authorList>
            <person name="Bruccoleri R.E."/>
            <person name="Oakeley E.J."/>
            <person name="Faust A.-M."/>
            <person name="Dessus-Babus S."/>
            <person name="Altorfer M."/>
            <person name="Burckhardt D."/>
            <person name="Oertli M."/>
            <person name="Naumann U."/>
            <person name="Petersen F."/>
            <person name="Wong J."/>
        </authorList>
    </citation>
    <scope>NUCLEOTIDE SEQUENCE</scope>
    <source>
        <strain evidence="2">GSM-AAB239-AS_SAM_17_03QT</strain>
        <tissue evidence="2">Leaf</tissue>
    </source>
</reference>
<dbReference type="Gene3D" id="3.30.420.10">
    <property type="entry name" value="Ribonuclease H-like superfamily/Ribonuclease H"/>
    <property type="match status" value="1"/>
</dbReference>
<comment type="caution">
    <text evidence="2">The sequence shown here is derived from an EMBL/GenBank/DDBJ whole genome shotgun (WGS) entry which is preliminary data.</text>
</comment>
<dbReference type="CDD" id="cd06222">
    <property type="entry name" value="RNase_H_like"/>
    <property type="match status" value="1"/>
</dbReference>
<evidence type="ECO:0000259" key="1">
    <source>
        <dbReference type="Pfam" id="PF13456"/>
    </source>
</evidence>
<gene>
    <name evidence="2" type="ORF">M6B38_360545</name>
</gene>
<dbReference type="SUPFAM" id="SSF53098">
    <property type="entry name" value="Ribonuclease H-like"/>
    <property type="match status" value="1"/>
</dbReference>
<name>A0AAX6GLY2_IRIPA</name>
<evidence type="ECO:0000313" key="3">
    <source>
        <dbReference type="Proteomes" id="UP001140949"/>
    </source>
</evidence>
<dbReference type="InterPro" id="IPR012337">
    <property type="entry name" value="RNaseH-like_sf"/>
</dbReference>
<dbReference type="InterPro" id="IPR002156">
    <property type="entry name" value="RNaseH_domain"/>
</dbReference>
<organism evidence="2 3">
    <name type="scientific">Iris pallida</name>
    <name type="common">Sweet iris</name>
    <dbReference type="NCBI Taxonomy" id="29817"/>
    <lineage>
        <taxon>Eukaryota</taxon>
        <taxon>Viridiplantae</taxon>
        <taxon>Streptophyta</taxon>
        <taxon>Embryophyta</taxon>
        <taxon>Tracheophyta</taxon>
        <taxon>Spermatophyta</taxon>
        <taxon>Magnoliopsida</taxon>
        <taxon>Liliopsida</taxon>
        <taxon>Asparagales</taxon>
        <taxon>Iridaceae</taxon>
        <taxon>Iridoideae</taxon>
        <taxon>Irideae</taxon>
        <taxon>Iris</taxon>
    </lineage>
</organism>